<sequence>MTAPRMGTTVEDAIALVEAQTIGYVQAFDVALIVALSEQVSDDGRGAAYSDPAIQALAERFDEVVAEVAEHFGLT</sequence>
<protein>
    <submittedName>
        <fullName evidence="1">Uncharacterized protein</fullName>
    </submittedName>
</protein>
<dbReference type="GeneID" id="60325369"/>
<gene>
    <name evidence="1" type="primary">2</name>
    <name evidence="1" type="ORF">SEA_SIRPHILIP_2</name>
</gene>
<accession>A0A222ZLC9</accession>
<reference evidence="2" key="1">
    <citation type="submission" date="2017-06" db="EMBL/GenBank/DDBJ databases">
        <authorList>
            <person name="Kim H.J."/>
            <person name="Triplett B.A."/>
        </authorList>
    </citation>
    <scope>NUCLEOTIDE SEQUENCE [LARGE SCALE GENOMIC DNA]</scope>
</reference>
<proteinExistence type="predicted"/>
<keyword evidence="2" id="KW-1185">Reference proteome</keyword>
<dbReference type="KEGG" id="vg:60325369"/>
<organism evidence="1 2">
    <name type="scientific">Mycobacterium phage SirPhilip</name>
    <dbReference type="NCBI Taxonomy" id="2015824"/>
    <lineage>
        <taxon>Viruses</taxon>
        <taxon>Duplodnaviria</taxon>
        <taxon>Heunggongvirae</taxon>
        <taxon>Uroviricota</taxon>
        <taxon>Caudoviricetes</taxon>
        <taxon>Weiservirinae</taxon>
        <taxon>Anayavirus</taxon>
        <taxon>Anayavirus sirphilip</taxon>
    </lineage>
</organism>
<evidence type="ECO:0000313" key="1">
    <source>
        <dbReference type="EMBL" id="ASR85205.1"/>
    </source>
</evidence>
<dbReference type="Proteomes" id="UP000224266">
    <property type="component" value="Segment"/>
</dbReference>
<name>A0A222ZLC9_9CAUD</name>
<dbReference type="RefSeq" id="YP_009953887.1">
    <property type="nucleotide sequence ID" value="NC_051627.1"/>
</dbReference>
<dbReference type="EMBL" id="MF324911">
    <property type="protein sequence ID" value="ASR85205.1"/>
    <property type="molecule type" value="Genomic_DNA"/>
</dbReference>
<evidence type="ECO:0000313" key="2">
    <source>
        <dbReference type="Proteomes" id="UP000224266"/>
    </source>
</evidence>